<feature type="signal peptide" evidence="1">
    <location>
        <begin position="1"/>
        <end position="22"/>
    </location>
</feature>
<evidence type="ECO:0000256" key="1">
    <source>
        <dbReference type="SAM" id="SignalP"/>
    </source>
</evidence>
<sequence length="143" mass="15820">MKTLKTLTLGLCLFLAATIAKANKISTEDKMASPYFAINTYVDAVSRGKVADLDQVIDKTAKFSMLRGKNIISFDKDEMINFAKQNANLEQTCTINTSIVNTNADVTVAKVDMQFDGFVRSNYVTLTHTGSGWKITNVYSVFK</sequence>
<dbReference type="RefSeq" id="WP_166587436.1">
    <property type="nucleotide sequence ID" value="NZ_WWEO01000044.1"/>
</dbReference>
<keyword evidence="3" id="KW-1185">Reference proteome</keyword>
<dbReference type="Proteomes" id="UP000638732">
    <property type="component" value="Unassembled WGS sequence"/>
</dbReference>
<dbReference type="Pfam" id="PF12893">
    <property type="entry name" value="Lumazine_bd_2"/>
    <property type="match status" value="1"/>
</dbReference>
<keyword evidence="1" id="KW-0732">Signal</keyword>
<name>A0A966DWK5_9SPHI</name>
<dbReference type="AlphaFoldDB" id="A0A966DWK5"/>
<feature type="chain" id="PRO_5037086181" description="Lumazine-binding" evidence="1">
    <location>
        <begin position="23"/>
        <end position="143"/>
    </location>
</feature>
<organism evidence="2 3">
    <name type="scientific">Mucilaginibacter agri</name>
    <dbReference type="NCBI Taxonomy" id="2695265"/>
    <lineage>
        <taxon>Bacteria</taxon>
        <taxon>Pseudomonadati</taxon>
        <taxon>Bacteroidota</taxon>
        <taxon>Sphingobacteriia</taxon>
        <taxon>Sphingobacteriales</taxon>
        <taxon>Sphingobacteriaceae</taxon>
        <taxon>Mucilaginibacter</taxon>
    </lineage>
</organism>
<dbReference type="SUPFAM" id="SSF54427">
    <property type="entry name" value="NTF2-like"/>
    <property type="match status" value="1"/>
</dbReference>
<protein>
    <recommendedName>
        <fullName evidence="4">Lumazine-binding</fullName>
    </recommendedName>
</protein>
<accession>A0A966DWK5</accession>
<dbReference type="InterPro" id="IPR032710">
    <property type="entry name" value="NTF2-like_dom_sf"/>
</dbReference>
<reference evidence="2" key="1">
    <citation type="submission" date="2020-01" db="EMBL/GenBank/DDBJ databases">
        <authorList>
            <person name="Seo Y.L."/>
        </authorList>
    </citation>
    <scope>NUCLEOTIDE SEQUENCE</scope>
    <source>
        <strain evidence="2">R11</strain>
    </source>
</reference>
<comment type="caution">
    <text evidence="2">The sequence shown here is derived from an EMBL/GenBank/DDBJ whole genome shotgun (WGS) entry which is preliminary data.</text>
</comment>
<evidence type="ECO:0000313" key="3">
    <source>
        <dbReference type="Proteomes" id="UP000638732"/>
    </source>
</evidence>
<evidence type="ECO:0008006" key="4">
    <source>
        <dbReference type="Google" id="ProtNLM"/>
    </source>
</evidence>
<dbReference type="InterPro" id="IPR039437">
    <property type="entry name" value="FrzH/put_lumazine-bd"/>
</dbReference>
<reference evidence="2" key="2">
    <citation type="submission" date="2020-10" db="EMBL/GenBank/DDBJ databases">
        <title>Mucilaginibacter sp. nov., isolated from soil.</title>
        <authorList>
            <person name="Jeon C.O."/>
        </authorList>
    </citation>
    <scope>NUCLEOTIDE SEQUENCE</scope>
    <source>
        <strain evidence="2">R11</strain>
    </source>
</reference>
<gene>
    <name evidence="2" type="ORF">GSY63_19105</name>
</gene>
<dbReference type="Gene3D" id="3.10.450.50">
    <property type="match status" value="1"/>
</dbReference>
<evidence type="ECO:0000313" key="2">
    <source>
        <dbReference type="EMBL" id="NCD71484.1"/>
    </source>
</evidence>
<proteinExistence type="predicted"/>
<dbReference type="EMBL" id="WWEO01000044">
    <property type="protein sequence ID" value="NCD71484.1"/>
    <property type="molecule type" value="Genomic_DNA"/>
</dbReference>